<dbReference type="SMART" id="SM00708">
    <property type="entry name" value="PhBP"/>
    <property type="match status" value="1"/>
</dbReference>
<evidence type="ECO:0000256" key="5">
    <source>
        <dbReference type="SAM" id="SignalP"/>
    </source>
</evidence>
<evidence type="ECO:0000256" key="1">
    <source>
        <dbReference type="ARBA" id="ARBA00004613"/>
    </source>
</evidence>
<keyword evidence="2" id="KW-0964">Secreted</keyword>
<dbReference type="GO" id="GO:0005615">
    <property type="term" value="C:extracellular space"/>
    <property type="evidence" value="ECO:0007669"/>
    <property type="project" value="TreeGrafter"/>
</dbReference>
<evidence type="ECO:0000313" key="6">
    <source>
        <dbReference type="EMBL" id="CAH0561504.1"/>
    </source>
</evidence>
<evidence type="ECO:0000313" key="7">
    <source>
        <dbReference type="Proteomes" id="UP001154078"/>
    </source>
</evidence>
<dbReference type="Gene3D" id="1.10.238.20">
    <property type="entry name" value="Pheromone/general odorant binding protein domain"/>
    <property type="match status" value="1"/>
</dbReference>
<feature type="signal peptide" evidence="5">
    <location>
        <begin position="1"/>
        <end position="18"/>
    </location>
</feature>
<evidence type="ECO:0000256" key="3">
    <source>
        <dbReference type="ARBA" id="ARBA00022729"/>
    </source>
</evidence>
<dbReference type="PANTHER" id="PTHR11857">
    <property type="entry name" value="ODORANT BINDING PROTEIN-RELATED"/>
    <property type="match status" value="1"/>
</dbReference>
<reference evidence="6" key="1">
    <citation type="submission" date="2021-12" db="EMBL/GenBank/DDBJ databases">
        <authorList>
            <person name="King R."/>
        </authorList>
    </citation>
    <scope>NUCLEOTIDE SEQUENCE</scope>
</reference>
<keyword evidence="4" id="KW-1015">Disulfide bond</keyword>
<protein>
    <submittedName>
        <fullName evidence="6">Uncharacterized protein</fullName>
    </submittedName>
</protein>
<evidence type="ECO:0000256" key="4">
    <source>
        <dbReference type="ARBA" id="ARBA00023157"/>
    </source>
</evidence>
<dbReference type="CDD" id="cd23992">
    <property type="entry name" value="PBP_GOBP"/>
    <property type="match status" value="1"/>
</dbReference>
<dbReference type="EMBL" id="OV121138">
    <property type="protein sequence ID" value="CAH0561504.1"/>
    <property type="molecule type" value="Genomic_DNA"/>
</dbReference>
<dbReference type="InterPro" id="IPR036728">
    <property type="entry name" value="PBP_GOBP_sf"/>
</dbReference>
<gene>
    <name evidence="6" type="ORF">MELIAE_LOCUS11013</name>
</gene>
<dbReference type="Pfam" id="PF01395">
    <property type="entry name" value="PBP_GOBP"/>
    <property type="match status" value="1"/>
</dbReference>
<keyword evidence="7" id="KW-1185">Reference proteome</keyword>
<comment type="subcellular location">
    <subcellularLocation>
        <location evidence="1">Secreted</location>
    </subcellularLocation>
</comment>
<dbReference type="PANTHER" id="PTHR11857:SF42">
    <property type="entry name" value="GENERAL ODORANT-BINDING PROTEIN 19D-RELATED"/>
    <property type="match status" value="1"/>
</dbReference>
<dbReference type="FunFam" id="1.10.238.20:FF:000006">
    <property type="entry name" value="Odorant binding protein 15"/>
    <property type="match status" value="1"/>
</dbReference>
<dbReference type="GO" id="GO:0007608">
    <property type="term" value="P:sensory perception of smell"/>
    <property type="evidence" value="ECO:0007669"/>
    <property type="project" value="TreeGrafter"/>
</dbReference>
<dbReference type="OrthoDB" id="6595846at2759"/>
<name>A0A9P0BCX1_BRAAE</name>
<dbReference type="AlphaFoldDB" id="A0A9P0BCX1"/>
<dbReference type="InterPro" id="IPR006170">
    <property type="entry name" value="PBP/GOBP"/>
</dbReference>
<dbReference type="SUPFAM" id="SSF47565">
    <property type="entry name" value="Insect pheromone/odorant-binding proteins"/>
    <property type="match status" value="1"/>
</dbReference>
<dbReference type="Proteomes" id="UP001154078">
    <property type="component" value="Chromosome 7"/>
</dbReference>
<evidence type="ECO:0000256" key="2">
    <source>
        <dbReference type="ARBA" id="ARBA00022525"/>
    </source>
</evidence>
<accession>A0A9P0BCX1</accession>
<keyword evidence="3 5" id="KW-0732">Signal</keyword>
<dbReference type="GO" id="GO:0005549">
    <property type="term" value="F:odorant binding"/>
    <property type="evidence" value="ECO:0007669"/>
    <property type="project" value="InterPro"/>
</dbReference>
<sequence length="148" mass="16073">MRGLVLFISMVVATSALSQKFVEDFMDKLQEVGEKCSEEVGATDDDIAALIAHTIPESHTGKCLVFCFNKAFHLQKEDGSSDLKGSMQSLEPLKADDKEMYDKVLKIFITCGTKVKQDPDPCITAANMGQCAADEGKAMGLSADVFEI</sequence>
<feature type="chain" id="PRO_5040439634" evidence="5">
    <location>
        <begin position="19"/>
        <end position="148"/>
    </location>
</feature>
<proteinExistence type="predicted"/>
<organism evidence="6 7">
    <name type="scientific">Brassicogethes aeneus</name>
    <name type="common">Rape pollen beetle</name>
    <name type="synonym">Meligethes aeneus</name>
    <dbReference type="NCBI Taxonomy" id="1431903"/>
    <lineage>
        <taxon>Eukaryota</taxon>
        <taxon>Metazoa</taxon>
        <taxon>Ecdysozoa</taxon>
        <taxon>Arthropoda</taxon>
        <taxon>Hexapoda</taxon>
        <taxon>Insecta</taxon>
        <taxon>Pterygota</taxon>
        <taxon>Neoptera</taxon>
        <taxon>Endopterygota</taxon>
        <taxon>Coleoptera</taxon>
        <taxon>Polyphaga</taxon>
        <taxon>Cucujiformia</taxon>
        <taxon>Nitidulidae</taxon>
        <taxon>Meligethinae</taxon>
        <taxon>Brassicogethes</taxon>
    </lineage>
</organism>